<sequence length="111" mass="11528">MAELWLVLALIVAALGCLLILLASVGLLRMPDVYMRMQVASKASTLGAALVLGGGAMGLGDPPSVVRTVVAIVFLAITMPVAAHLLGRAAARTGVRFSSETRSIELPRDES</sequence>
<feature type="transmembrane region" description="Helical" evidence="1">
    <location>
        <begin position="6"/>
        <end position="27"/>
    </location>
</feature>
<keyword evidence="1" id="KW-1133">Transmembrane helix</keyword>
<keyword evidence="1" id="KW-0812">Transmembrane</keyword>
<dbReference type="Pfam" id="PF03334">
    <property type="entry name" value="PhaG_MnhG_YufB"/>
    <property type="match status" value="1"/>
</dbReference>
<feature type="transmembrane region" description="Helical" evidence="1">
    <location>
        <begin position="65"/>
        <end position="86"/>
    </location>
</feature>
<reference evidence="2 3" key="1">
    <citation type="submission" date="2020-08" db="EMBL/GenBank/DDBJ databases">
        <title>Genomic Encyclopedia of Type Strains, Phase IV (KMG-IV): sequencing the most valuable type-strain genomes for metagenomic binning, comparative biology and taxonomic classification.</title>
        <authorList>
            <person name="Goeker M."/>
        </authorList>
    </citation>
    <scope>NUCLEOTIDE SEQUENCE [LARGE SCALE GENOMIC DNA]</scope>
    <source>
        <strain evidence="2 3">DSM 103725</strain>
    </source>
</reference>
<evidence type="ECO:0000313" key="2">
    <source>
        <dbReference type="EMBL" id="MBB6428446.1"/>
    </source>
</evidence>
<proteinExistence type="predicted"/>
<dbReference type="GO" id="GO:0015385">
    <property type="term" value="F:sodium:proton antiporter activity"/>
    <property type="evidence" value="ECO:0007669"/>
    <property type="project" value="TreeGrafter"/>
</dbReference>
<dbReference type="EMBL" id="JACHGY010000001">
    <property type="protein sequence ID" value="MBB6428446.1"/>
    <property type="molecule type" value="Genomic_DNA"/>
</dbReference>
<organism evidence="2 3">
    <name type="scientific">Algisphaera agarilytica</name>
    <dbReference type="NCBI Taxonomy" id="1385975"/>
    <lineage>
        <taxon>Bacteria</taxon>
        <taxon>Pseudomonadati</taxon>
        <taxon>Planctomycetota</taxon>
        <taxon>Phycisphaerae</taxon>
        <taxon>Phycisphaerales</taxon>
        <taxon>Phycisphaeraceae</taxon>
        <taxon>Algisphaera</taxon>
    </lineage>
</organism>
<accession>A0A7X0LJC1</accession>
<comment type="caution">
    <text evidence="2">The sequence shown here is derived from an EMBL/GenBank/DDBJ whole genome shotgun (WGS) entry which is preliminary data.</text>
</comment>
<dbReference type="AlphaFoldDB" id="A0A7X0LJC1"/>
<name>A0A7X0LJC1_9BACT</name>
<evidence type="ECO:0000256" key="1">
    <source>
        <dbReference type="SAM" id="Phobius"/>
    </source>
</evidence>
<dbReference type="Proteomes" id="UP000541810">
    <property type="component" value="Unassembled WGS sequence"/>
</dbReference>
<keyword evidence="1" id="KW-0472">Membrane</keyword>
<feature type="transmembrane region" description="Helical" evidence="1">
    <location>
        <begin position="39"/>
        <end position="59"/>
    </location>
</feature>
<keyword evidence="3" id="KW-1185">Reference proteome</keyword>
<protein>
    <submittedName>
        <fullName evidence="2">Multicomponent Na+:H+ antiporter subunit G</fullName>
    </submittedName>
</protein>
<dbReference type="PANTHER" id="PTHR34703:SF1">
    <property type="entry name" value="ANTIPORTER SUBUNIT MNHG2-RELATED"/>
    <property type="match status" value="1"/>
</dbReference>
<dbReference type="InterPro" id="IPR005133">
    <property type="entry name" value="PhaG_MnhG_YufB"/>
</dbReference>
<gene>
    <name evidence="2" type="ORF">HNQ40_000252</name>
</gene>
<evidence type="ECO:0000313" key="3">
    <source>
        <dbReference type="Proteomes" id="UP000541810"/>
    </source>
</evidence>
<dbReference type="NCBIfam" id="TIGR01300">
    <property type="entry name" value="CPA3_mnhG_phaG"/>
    <property type="match status" value="1"/>
</dbReference>
<dbReference type="PANTHER" id="PTHR34703">
    <property type="entry name" value="ANTIPORTER SUBUNIT MNHG2-RELATED"/>
    <property type="match status" value="1"/>
</dbReference>
<dbReference type="NCBIfam" id="NF009314">
    <property type="entry name" value="PRK12674.1-2"/>
    <property type="match status" value="1"/>
</dbReference>